<feature type="compositionally biased region" description="Basic and acidic residues" evidence="5">
    <location>
        <begin position="92"/>
        <end position="112"/>
    </location>
</feature>
<feature type="region of interest" description="Disordered" evidence="5">
    <location>
        <begin position="1065"/>
        <end position="1086"/>
    </location>
</feature>
<feature type="region of interest" description="Disordered" evidence="5">
    <location>
        <begin position="767"/>
        <end position="791"/>
    </location>
</feature>
<evidence type="ECO:0000313" key="8">
    <source>
        <dbReference type="EMBL" id="GMM48249.1"/>
    </source>
</evidence>
<organism evidence="8 9">
    <name type="scientific">Pichia kluyveri</name>
    <name type="common">Yeast</name>
    <dbReference type="NCBI Taxonomy" id="36015"/>
    <lineage>
        <taxon>Eukaryota</taxon>
        <taxon>Fungi</taxon>
        <taxon>Dikarya</taxon>
        <taxon>Ascomycota</taxon>
        <taxon>Saccharomycotina</taxon>
        <taxon>Pichiomycetes</taxon>
        <taxon>Pichiales</taxon>
        <taxon>Pichiaceae</taxon>
        <taxon>Pichia</taxon>
    </lineage>
</organism>
<reference evidence="8 9" key="1">
    <citation type="journal article" date="2023" name="Elife">
        <title>Identification of key yeast species and microbe-microbe interactions impacting larval growth of Drosophila in the wild.</title>
        <authorList>
            <person name="Mure A."/>
            <person name="Sugiura Y."/>
            <person name="Maeda R."/>
            <person name="Honda K."/>
            <person name="Sakurai N."/>
            <person name="Takahashi Y."/>
            <person name="Watada M."/>
            <person name="Katoh T."/>
            <person name="Gotoh A."/>
            <person name="Gotoh Y."/>
            <person name="Taniguchi I."/>
            <person name="Nakamura K."/>
            <person name="Hayashi T."/>
            <person name="Katayama T."/>
            <person name="Uemura T."/>
            <person name="Hattori Y."/>
        </authorList>
    </citation>
    <scope>NUCLEOTIDE SEQUENCE [LARGE SCALE GENOMIC DNA]</scope>
    <source>
        <strain evidence="8 9">PK-24</strain>
    </source>
</reference>
<dbReference type="EMBL" id="BTGB01000009">
    <property type="protein sequence ID" value="GMM48249.1"/>
    <property type="molecule type" value="Genomic_DNA"/>
</dbReference>
<feature type="region of interest" description="Disordered" evidence="5">
    <location>
        <begin position="174"/>
        <end position="203"/>
    </location>
</feature>
<dbReference type="GO" id="GO:0004402">
    <property type="term" value="F:histone acetyltransferase activity"/>
    <property type="evidence" value="ECO:0007669"/>
    <property type="project" value="InterPro"/>
</dbReference>
<keyword evidence="2" id="KW-0805">Transcription regulation</keyword>
<dbReference type="GO" id="GO:0005669">
    <property type="term" value="C:transcription factor TFIID complex"/>
    <property type="evidence" value="ECO:0007669"/>
    <property type="project" value="InterPro"/>
</dbReference>
<keyword evidence="4" id="KW-0539">Nucleus</keyword>
<proteinExistence type="predicted"/>
<sequence length="1086" mass="125398">MDYSDILGNGEEMEEIRDTDFDSVLSGQIATFENMFDGKTEHAENAIDFSDEDELAEEDEEEESRNKDNNDDNDNDNDNNEEEDDDEEDDFMKELQQEAMEGVEKPGQKEETEMNAVLGLGVPGHVGLQDLDFASNSLLDSTKQIGDSDIELSDDDESENIKGETFNKKYINKNDEHDQQQKLISDEERKKRKEEEKRLKEERRAARNKKIVKILFPSFEPGKRMQLQKLFPIIPLEYTYQQPPPVTAPLLPKKTFFEVDDDELTEFKMSTKKLKEYNKLNKRSNNFMPDARIINIQLEEDSQTVETNEPNKRPITKISYDTDLIITTADWDDDKIFNVNDETINLPERKRLKFEASNWEDWVDDDEDVIFEGNLDLDAINLKLDMNDPNLMLIDDSKQHHVKSIYINNDSSIPTTQKLLEQKFSISNDKEYDLLKSNTQIKVRATIGTMNIEHALPAIRLQSPYYQVNPPIKEKRGYHRNKFNVRTNVRIFFSKPRTRRRKKDRGKEISEIFKNSTDLTLGDTAPFFLCEYSEEYPVSLSKFGMGTKIINYYRKITDDDNTRPKLPIGETQILGVNDRSPYWNFGFVEKGSVVPTLYNKRARAPLFQHEPLSTDFLLIKSSGGGNGQRFFLRPINYMFTVGQVLPAVEIPGPHSRRTAQLLKHRLKMIAFRRLNASEHTRIAVKDLSEHFPNQSDMQIRQRLKEFMEYQRNGPDQGFWRLKNSDKLLDYDRIRRMLSPDDVCILDVMMSGQQKFDDLDMFRRERLQSTDDKKDKPENNQDETISQQAAPWNTTRNFIQATQGKAMIQVHGDGDPSKTGQPLTFLKISMKGGFNKNLENSSKGGTPINISHTPSSNNTYSTTAQQRLYEDQIRRAWYKQANNLSKYRNTDKPRIVELDELSDSRLMINANKVVDEEVNEKPRYIKITRMVKNSYGIKERKVQIVKDPKVVELYVKKKQEQLLQSSGSADNNMVIITNDEEENMKVKKLLEEELAKLEKQAEKKKKKQPGITAANIDSEGRLSGKGIGKGKSTSRRCATCGSLGHIRTNKTCPLYYTIHNKSNPNYIPGTETPQELIQSTVKPQPGK</sequence>
<feature type="compositionally biased region" description="Basic and acidic residues" evidence="5">
    <location>
        <begin position="36"/>
        <end position="45"/>
    </location>
</feature>
<evidence type="ECO:0000313" key="9">
    <source>
        <dbReference type="Proteomes" id="UP001378960"/>
    </source>
</evidence>
<dbReference type="PANTHER" id="PTHR13900:SF0">
    <property type="entry name" value="TRANSCRIPTION INITIATION FACTOR TFIID SUBUNIT 1"/>
    <property type="match status" value="1"/>
</dbReference>
<comment type="caution">
    <text evidence="8">The sequence shown here is derived from an EMBL/GenBank/DDBJ whole genome shotgun (WGS) entry which is preliminary data.</text>
</comment>
<feature type="domain" description="Transcription initiation factor TFIID subunit 1 histone acetyltransferase" evidence="6">
    <location>
        <begin position="424"/>
        <end position="883"/>
    </location>
</feature>
<feature type="compositionally biased region" description="Basic and acidic residues" evidence="5">
    <location>
        <begin position="767"/>
        <end position="778"/>
    </location>
</feature>
<name>A0AAV5R9M8_PICKL</name>
<dbReference type="GO" id="GO:0016251">
    <property type="term" value="F:RNA polymerase II general transcription initiation factor activity"/>
    <property type="evidence" value="ECO:0007669"/>
    <property type="project" value="InterPro"/>
</dbReference>
<evidence type="ECO:0000256" key="4">
    <source>
        <dbReference type="ARBA" id="ARBA00023242"/>
    </source>
</evidence>
<keyword evidence="3" id="KW-0804">Transcription</keyword>
<evidence type="ECO:0000256" key="3">
    <source>
        <dbReference type="ARBA" id="ARBA00023163"/>
    </source>
</evidence>
<evidence type="ECO:0000259" key="7">
    <source>
        <dbReference type="Pfam" id="PF15288"/>
    </source>
</evidence>
<evidence type="ECO:0000256" key="5">
    <source>
        <dbReference type="SAM" id="MobiDB-lite"/>
    </source>
</evidence>
<evidence type="ECO:0000256" key="1">
    <source>
        <dbReference type="ARBA" id="ARBA00004123"/>
    </source>
</evidence>
<feature type="compositionally biased region" description="Acidic residues" evidence="5">
    <location>
        <begin position="71"/>
        <end position="91"/>
    </location>
</feature>
<dbReference type="InterPro" id="IPR022591">
    <property type="entry name" value="TAF1_HAT_dom"/>
</dbReference>
<dbReference type="GO" id="GO:0051123">
    <property type="term" value="P:RNA polymerase II preinitiation complex assembly"/>
    <property type="evidence" value="ECO:0007669"/>
    <property type="project" value="TreeGrafter"/>
</dbReference>
<gene>
    <name evidence="8" type="ORF">DAPK24_048470</name>
</gene>
<feature type="compositionally biased region" description="Acidic residues" evidence="5">
    <location>
        <begin position="49"/>
        <end position="63"/>
    </location>
</feature>
<feature type="region of interest" description="Disordered" evidence="5">
    <location>
        <begin position="999"/>
        <end position="1035"/>
    </location>
</feature>
<feature type="compositionally biased region" description="Polar residues" evidence="5">
    <location>
        <begin position="781"/>
        <end position="791"/>
    </location>
</feature>
<dbReference type="AlphaFoldDB" id="A0AAV5R9M8"/>
<accession>A0AAV5R9M8</accession>
<protein>
    <submittedName>
        <fullName evidence="8">Histone acetyltransferase</fullName>
    </submittedName>
</protein>
<feature type="domain" description="Zinc knuckle" evidence="7">
    <location>
        <begin position="1034"/>
        <end position="1055"/>
    </location>
</feature>
<evidence type="ECO:0000259" key="6">
    <source>
        <dbReference type="Pfam" id="PF12157"/>
    </source>
</evidence>
<keyword evidence="9" id="KW-1185">Reference proteome</keyword>
<evidence type="ECO:0000256" key="2">
    <source>
        <dbReference type="ARBA" id="ARBA00023015"/>
    </source>
</evidence>
<dbReference type="Pfam" id="PF12157">
    <property type="entry name" value="DUF3591"/>
    <property type="match status" value="1"/>
</dbReference>
<feature type="region of interest" description="Disordered" evidence="5">
    <location>
        <begin position="36"/>
        <end position="118"/>
    </location>
</feature>
<dbReference type="Pfam" id="PF15288">
    <property type="entry name" value="zf-CCHC_6"/>
    <property type="match status" value="1"/>
</dbReference>
<dbReference type="GO" id="GO:0017025">
    <property type="term" value="F:TBP-class protein binding"/>
    <property type="evidence" value="ECO:0007669"/>
    <property type="project" value="InterPro"/>
</dbReference>
<dbReference type="InterPro" id="IPR040240">
    <property type="entry name" value="TAF1"/>
</dbReference>
<comment type="subcellular location">
    <subcellularLocation>
        <location evidence="1">Nucleus</location>
    </subcellularLocation>
</comment>
<dbReference type="InterPro" id="IPR041670">
    <property type="entry name" value="Znf-CCHC_6"/>
</dbReference>
<dbReference type="PANTHER" id="PTHR13900">
    <property type="entry name" value="TRANSCRIPTION INITIATION FACTOR TFIID"/>
    <property type="match status" value="1"/>
</dbReference>
<dbReference type="Proteomes" id="UP001378960">
    <property type="component" value="Unassembled WGS sequence"/>
</dbReference>